<dbReference type="SUPFAM" id="SSF46938">
    <property type="entry name" value="CRAL/TRIO N-terminal domain"/>
    <property type="match status" value="1"/>
</dbReference>
<dbReference type="PROSITE" id="PS50191">
    <property type="entry name" value="CRAL_TRIO"/>
    <property type="match status" value="1"/>
</dbReference>
<dbReference type="CDD" id="cd00170">
    <property type="entry name" value="SEC14"/>
    <property type="match status" value="1"/>
</dbReference>
<evidence type="ECO:0000256" key="4">
    <source>
        <dbReference type="ARBA" id="ARBA00022448"/>
    </source>
</evidence>
<dbReference type="PANTHER" id="PTHR45932:SF2">
    <property type="entry name" value="PATELLIN-4"/>
    <property type="match status" value="1"/>
</dbReference>
<keyword evidence="9" id="KW-0131">Cell cycle</keyword>
<protein>
    <recommendedName>
        <fullName evidence="15">Patellin-4</fullName>
    </recommendedName>
</protein>
<evidence type="ECO:0000256" key="5">
    <source>
        <dbReference type="ARBA" id="ARBA00022490"/>
    </source>
</evidence>
<dbReference type="Pfam" id="PF00650">
    <property type="entry name" value="CRAL_TRIO"/>
    <property type="match status" value="1"/>
</dbReference>
<evidence type="ECO:0000256" key="6">
    <source>
        <dbReference type="ARBA" id="ARBA00022618"/>
    </source>
</evidence>
<accession>A0AAN7JRS9</accession>
<dbReference type="GO" id="GO:0016020">
    <property type="term" value="C:membrane"/>
    <property type="evidence" value="ECO:0007669"/>
    <property type="project" value="UniProtKB-SubCell"/>
</dbReference>
<organism evidence="13 14">
    <name type="scientific">Trapa incisa</name>
    <dbReference type="NCBI Taxonomy" id="236973"/>
    <lineage>
        <taxon>Eukaryota</taxon>
        <taxon>Viridiplantae</taxon>
        <taxon>Streptophyta</taxon>
        <taxon>Embryophyta</taxon>
        <taxon>Tracheophyta</taxon>
        <taxon>Spermatophyta</taxon>
        <taxon>Magnoliopsida</taxon>
        <taxon>eudicotyledons</taxon>
        <taxon>Gunneridae</taxon>
        <taxon>Pentapetalae</taxon>
        <taxon>rosids</taxon>
        <taxon>malvids</taxon>
        <taxon>Myrtales</taxon>
        <taxon>Lythraceae</taxon>
        <taxon>Trapa</taxon>
    </lineage>
</organism>
<dbReference type="PRINTS" id="PR00180">
    <property type="entry name" value="CRETINALDHBP"/>
</dbReference>
<comment type="similarity">
    <text evidence="3">Belongs to the patellin family.</text>
</comment>
<dbReference type="InterPro" id="IPR036273">
    <property type="entry name" value="CRAL/TRIO_N_dom_sf"/>
</dbReference>
<evidence type="ECO:0000256" key="7">
    <source>
        <dbReference type="ARBA" id="ARBA00023121"/>
    </source>
</evidence>
<dbReference type="SUPFAM" id="SSF52087">
    <property type="entry name" value="CRAL/TRIO domain"/>
    <property type="match status" value="1"/>
</dbReference>
<feature type="domain" description="GOLD" evidence="12">
    <location>
        <begin position="352"/>
        <end position="456"/>
    </location>
</feature>
<dbReference type="GO" id="GO:0005737">
    <property type="term" value="C:cytoplasm"/>
    <property type="evidence" value="ECO:0007669"/>
    <property type="project" value="UniProtKB-SubCell"/>
</dbReference>
<evidence type="ECO:0000256" key="2">
    <source>
        <dbReference type="ARBA" id="ARBA00004496"/>
    </source>
</evidence>
<comment type="caution">
    <text evidence="13">The sequence shown here is derived from an EMBL/GenBank/DDBJ whole genome shotgun (WGS) entry which is preliminary data.</text>
</comment>
<dbReference type="Gene3D" id="3.40.525.10">
    <property type="entry name" value="CRAL-TRIO lipid binding domain"/>
    <property type="match status" value="1"/>
</dbReference>
<evidence type="ECO:0000256" key="10">
    <source>
        <dbReference type="SAM" id="MobiDB-lite"/>
    </source>
</evidence>
<gene>
    <name evidence="13" type="ORF">SAY87_021194</name>
</gene>
<keyword evidence="5" id="KW-0963">Cytoplasm</keyword>
<reference evidence="13 14" key="1">
    <citation type="journal article" date="2023" name="Hortic Res">
        <title>Pangenome of water caltrop reveals structural variations and asymmetric subgenome divergence after allopolyploidization.</title>
        <authorList>
            <person name="Zhang X."/>
            <person name="Chen Y."/>
            <person name="Wang L."/>
            <person name="Yuan Y."/>
            <person name="Fang M."/>
            <person name="Shi L."/>
            <person name="Lu R."/>
            <person name="Comes H.P."/>
            <person name="Ma Y."/>
            <person name="Chen Y."/>
            <person name="Huang G."/>
            <person name="Zhou Y."/>
            <person name="Zheng Z."/>
            <person name="Qiu Y."/>
        </authorList>
    </citation>
    <scope>NUCLEOTIDE SEQUENCE [LARGE SCALE GENOMIC DNA]</scope>
    <source>
        <tissue evidence="13">Roots</tissue>
    </source>
</reference>
<feature type="region of interest" description="Disordered" evidence="10">
    <location>
        <begin position="1"/>
        <end position="55"/>
    </location>
</feature>
<comment type="subcellular location">
    <subcellularLocation>
        <location evidence="2">Cytoplasm</location>
    </subcellularLocation>
    <subcellularLocation>
        <location evidence="1">Membrane</location>
    </subcellularLocation>
</comment>
<dbReference type="PANTHER" id="PTHR45932">
    <property type="entry name" value="PATELLIN-1"/>
    <property type="match status" value="1"/>
</dbReference>
<dbReference type="GO" id="GO:0051301">
    <property type="term" value="P:cell division"/>
    <property type="evidence" value="ECO:0007669"/>
    <property type="project" value="UniProtKB-KW"/>
</dbReference>
<evidence type="ECO:0000256" key="3">
    <source>
        <dbReference type="ARBA" id="ARBA00007155"/>
    </source>
</evidence>
<dbReference type="InterPro" id="IPR011074">
    <property type="entry name" value="CRAL/TRIO_N_dom"/>
</dbReference>
<keyword evidence="4" id="KW-0813">Transport</keyword>
<keyword evidence="6" id="KW-0132">Cell division</keyword>
<dbReference type="InterPro" id="IPR056794">
    <property type="entry name" value="PATL1-6_C_GOLD"/>
</dbReference>
<evidence type="ECO:0000256" key="1">
    <source>
        <dbReference type="ARBA" id="ARBA00004370"/>
    </source>
</evidence>
<proteinExistence type="inferred from homology"/>
<dbReference type="PROSITE" id="PS50866">
    <property type="entry name" value="GOLD"/>
    <property type="match status" value="1"/>
</dbReference>
<evidence type="ECO:0000256" key="8">
    <source>
        <dbReference type="ARBA" id="ARBA00023136"/>
    </source>
</evidence>
<evidence type="ECO:0000259" key="11">
    <source>
        <dbReference type="PROSITE" id="PS50191"/>
    </source>
</evidence>
<name>A0AAN7JRS9_9MYRT</name>
<evidence type="ECO:0000256" key="9">
    <source>
        <dbReference type="ARBA" id="ARBA00023306"/>
    </source>
</evidence>
<dbReference type="GO" id="GO:0008289">
    <property type="term" value="F:lipid binding"/>
    <property type="evidence" value="ECO:0007669"/>
    <property type="project" value="UniProtKB-KW"/>
</dbReference>
<dbReference type="InterPro" id="IPR009038">
    <property type="entry name" value="GOLD_dom"/>
</dbReference>
<dbReference type="SMART" id="SM01100">
    <property type="entry name" value="CRAL_TRIO_N"/>
    <property type="match status" value="1"/>
</dbReference>
<evidence type="ECO:0000259" key="12">
    <source>
        <dbReference type="PROSITE" id="PS50866"/>
    </source>
</evidence>
<dbReference type="SMART" id="SM00516">
    <property type="entry name" value="SEC14"/>
    <property type="match status" value="1"/>
</dbReference>
<dbReference type="AlphaFoldDB" id="A0AAN7JRS9"/>
<dbReference type="InterPro" id="IPR044834">
    <property type="entry name" value="PATL"/>
</dbReference>
<keyword evidence="8" id="KW-0472">Membrane</keyword>
<keyword evidence="7" id="KW-0446">Lipid-binding</keyword>
<keyword evidence="14" id="KW-1185">Reference proteome</keyword>
<dbReference type="Gene3D" id="2.60.120.680">
    <property type="entry name" value="GOLD domain"/>
    <property type="match status" value="1"/>
</dbReference>
<evidence type="ECO:0008006" key="15">
    <source>
        <dbReference type="Google" id="ProtNLM"/>
    </source>
</evidence>
<dbReference type="Pfam" id="PF25099">
    <property type="entry name" value="GOLD_PATL1_C"/>
    <property type="match status" value="1"/>
</dbReference>
<sequence length="461" mass="51972">MTVDVKSEETQVAEEAMIPREEEEQAPIDKKKTEAEEQEENAGGVPGGSPLPSVVEKCSSFKEESNFTSDLKASERKALSELKSKLEEAILGKNLFRKEVGEEEGGEGEDGEISLWGVPLLSTKGSTDNGGADVVLLKFLRARDFKVADAFEMLKRSLQWRKDSKMDAILGEEVAVELEPAAYMDGADREGHPVCYNIYGVFGDEEMYQRTFGSEEKKERFLRWRVQVMEKGIGKLDLRPGGVSSLLQINDLRNSPGPTKKDLRAATKQAVNLLQDNYPELVARNIFINVPFWYYAIHSLLWPFLTQRTKSKFVFARPARVTETLLKYIPAEQIPFRYGGFKRENDLEFSTQDGAVSEVSVKPGTTETIEIPMEEVGSTVVWDFTVLGWEVNYKEEFVPANEGSYTIIVQKRKKMGAHESPLRNTFLNGERGKVMLTVENVSGKKKRALYRYKIKKCSSSD</sequence>
<feature type="domain" description="CRAL-TRIO" evidence="11">
    <location>
        <begin position="171"/>
        <end position="346"/>
    </location>
</feature>
<evidence type="ECO:0000313" key="13">
    <source>
        <dbReference type="EMBL" id="KAK4752396.1"/>
    </source>
</evidence>
<evidence type="ECO:0000313" key="14">
    <source>
        <dbReference type="Proteomes" id="UP001345219"/>
    </source>
</evidence>
<dbReference type="EMBL" id="JAXIOK010000016">
    <property type="protein sequence ID" value="KAK4752396.1"/>
    <property type="molecule type" value="Genomic_DNA"/>
</dbReference>
<dbReference type="Proteomes" id="UP001345219">
    <property type="component" value="Chromosome 16"/>
</dbReference>
<dbReference type="InterPro" id="IPR036865">
    <property type="entry name" value="CRAL-TRIO_dom_sf"/>
</dbReference>
<dbReference type="InterPro" id="IPR001251">
    <property type="entry name" value="CRAL-TRIO_dom"/>
</dbReference>
<dbReference type="Pfam" id="PF03765">
    <property type="entry name" value="CRAL_TRIO_N"/>
    <property type="match status" value="1"/>
</dbReference>